<dbReference type="AlphaFoldDB" id="A0A1E1WRU1"/>
<organism evidence="1">
    <name type="scientific">Pectinophora gossypiella</name>
    <name type="common">Cotton pink bollworm</name>
    <name type="synonym">Depressaria gossypiella</name>
    <dbReference type="NCBI Taxonomy" id="13191"/>
    <lineage>
        <taxon>Eukaryota</taxon>
        <taxon>Metazoa</taxon>
        <taxon>Ecdysozoa</taxon>
        <taxon>Arthropoda</taxon>
        <taxon>Hexapoda</taxon>
        <taxon>Insecta</taxon>
        <taxon>Pterygota</taxon>
        <taxon>Neoptera</taxon>
        <taxon>Endopterygota</taxon>
        <taxon>Lepidoptera</taxon>
        <taxon>Glossata</taxon>
        <taxon>Ditrysia</taxon>
        <taxon>Gelechioidea</taxon>
        <taxon>Gelechiidae</taxon>
        <taxon>Apatetrinae</taxon>
        <taxon>Pectinophora</taxon>
    </lineage>
</organism>
<protein>
    <recommendedName>
        <fullName evidence="2">Reverse transcriptase RNase H-like domain-containing protein</fullName>
    </recommendedName>
</protein>
<proteinExistence type="predicted"/>
<feature type="non-terminal residue" evidence="1">
    <location>
        <position position="1"/>
    </location>
</feature>
<dbReference type="EMBL" id="GDQN01001508">
    <property type="protein sequence ID" value="JAT89546.1"/>
    <property type="molecule type" value="Transcribed_RNA"/>
</dbReference>
<feature type="non-terminal residue" evidence="1">
    <location>
        <position position="116"/>
    </location>
</feature>
<gene>
    <name evidence="1" type="ORF">g.19144</name>
</gene>
<reference evidence="1" key="1">
    <citation type="submission" date="2015-09" db="EMBL/GenBank/DDBJ databases">
        <title>De novo assembly of Pectinophora gossypiella (Pink Bollworm) gut transcriptome.</title>
        <authorList>
            <person name="Tassone E.E."/>
        </authorList>
    </citation>
    <scope>NUCLEOTIDE SEQUENCE</scope>
</reference>
<dbReference type="OrthoDB" id="115435at2759"/>
<evidence type="ECO:0008006" key="2">
    <source>
        <dbReference type="Google" id="ProtNLM"/>
    </source>
</evidence>
<evidence type="ECO:0000313" key="1">
    <source>
        <dbReference type="EMBL" id="JAT89546.1"/>
    </source>
</evidence>
<sequence length="116" mass="13671">WWSLIQEFDFNMLYKPGTAMNHVDALSRNPVNGNGLIDDKLDDSLVMHITTDWLTTVQMADDESQRIKRILEDKESDKVVQVKENYCLKRGLIYRITNEGHRWLVPRGVRWQILRA</sequence>
<accession>A0A1E1WRU1</accession>
<name>A0A1E1WRU1_PECGO</name>